<dbReference type="InterPro" id="IPR027417">
    <property type="entry name" value="P-loop_NTPase"/>
</dbReference>
<dbReference type="GO" id="GO:0008408">
    <property type="term" value="F:3'-5' exonuclease activity"/>
    <property type="evidence" value="ECO:0007669"/>
    <property type="project" value="UniProtKB-UniRule"/>
</dbReference>
<keyword evidence="4 13" id="KW-0378">Hydrolase</keyword>
<protein>
    <recommendedName>
        <fullName evidence="13">ATP-dependent helicase/nuclease subunit A</fullName>
        <ecNumber evidence="13">3.1.-.-</ecNumber>
        <ecNumber evidence="13">5.6.2.4</ecNumber>
    </recommendedName>
    <alternativeName>
        <fullName evidence="13">ATP-dependent helicase/nuclease AddA</fullName>
    </alternativeName>
    <alternativeName>
        <fullName evidence="13">DNA 3'-5' helicase AddA</fullName>
    </alternativeName>
</protein>
<dbReference type="GO" id="GO:0000724">
    <property type="term" value="P:double-strand break repair via homologous recombination"/>
    <property type="evidence" value="ECO:0007669"/>
    <property type="project" value="UniProtKB-UniRule"/>
</dbReference>
<keyword evidence="2 13" id="KW-0547">Nucleotide-binding</keyword>
<keyword evidence="9 13" id="KW-0234">DNA repair</keyword>
<dbReference type="PANTHER" id="PTHR11070">
    <property type="entry name" value="UVRD / RECB / PCRA DNA HELICASE FAMILY MEMBER"/>
    <property type="match status" value="1"/>
</dbReference>
<accession>A0A239SUK2</accession>
<dbReference type="EC" id="3.1.-.-" evidence="13"/>
<comment type="subunit">
    <text evidence="13">Heterodimer of AddA and AddB/RexB.</text>
</comment>
<keyword evidence="1 13" id="KW-0540">Nuclease</keyword>
<evidence type="ECO:0000256" key="9">
    <source>
        <dbReference type="ARBA" id="ARBA00023204"/>
    </source>
</evidence>
<dbReference type="eggNOG" id="COG1074">
    <property type="taxonomic scope" value="Bacteria"/>
</dbReference>
<dbReference type="PROSITE" id="PS51198">
    <property type="entry name" value="UVRD_HELICASE_ATP_BIND"/>
    <property type="match status" value="1"/>
</dbReference>
<sequence length="1222" mass="139138">MPFSPFLSPAEIAELQIQEAQSDKTQKRTPEQIEAIYTHGQNILVSASAGSGKTFVMVERIIDKIKRGIKISQLFISTFTVKAAGELKERLEKKLSTEIAMTTDLDLLQHLSQQLADVQSADIGTMDAFTQKLVSQYGYLLGIAPQFRILTDKSEQDLLKQEVFSQLFETYYEGESREDFVRLVQNFSGTSKSTKAFQQVVDKIYSFTQSTSDPEGWLEDVFMKGYETFQTEADLPDQIKESLLAKMQQTAQNLEDLTNLPDYKQVTAKGEPTAAYKKHQAIFTQLYEWSTGAEFYPSLSDLAQNVSLLIPSGTDVTVKGVKYPIFKSLQAELTQLQHLSTILEYQGQALPILQLLRRFVQDFSEAYLARKIQEGTFEFSDISHFAIRILREFDEVRELYQERYHEVMVDEYQDNNHTQEAMLDLLSNGQNRFMVGDIKQSIYRFRQADPQIFNQKFKEYQEDPKAGKLILLKENFRSQGEVLEATNSLFSHLMDEEIGDIRYDSTHRLVAGSDRQKLAQPANVTEFLIYDTDSETDLESTSDDIKASEDDGLADLGFKEINLVIKEIIRLHNDEQVPFEDITLLVPSRTRNNGILAAFAQQGIPLVADGGEQHYLKSLEVQIMLDTLRTTNNPLNDYALVALLRSPMFGFDEDELTRLALQIRQERNSAYLYEKLQVALEATGEAPELITPALKTKIQAFEATLQDWRQAAKLRSLYDLIWRIYNDKFYYDYVGALPNGEQRQANLYALAFRADQFERTGFKGLSRFIGMIDKVLDSDNDLADVPVSLPKKAVQLMTIHKSKGLEFKYVFLLNMDKSFFSNKREQSSPLLISRQNGVGIKLLADMKDHFGDRTPLPRLRVSMETLPYQMAKKEEHISALSESMRLLYVAMTRAETKLYLVGKGSQKKLTERYDGKTERGLLPVNAREQLDSFQDWFLAVAEAFGSKEDLHYQVTYVGAEELTAEQIGRLTLTQNINPDHLAHNRQSADISAMLDQLEEVERLNQHYKAASQLPTVRTPSQVKTFYKPVLDEEGLDIMDQVGADREAELTFDLPTFGQNAPITSAAVGSALHGFMQRLPLAQDLSLSQLQAILENMHLPDDVKARLDLQKILTFFETDLGKLLQAHAAQVKREAPFAMLVQDPVSQEDFVVRGIVDGYIVLQDRIVLFDYKTDRYQTPQVIVNRYRDQMALYAQALTRAYGISQVDQYLILLGGEKLEVVKI</sequence>
<dbReference type="Gene3D" id="3.40.50.300">
    <property type="entry name" value="P-loop containing nucleotide triphosphate hydrolases"/>
    <property type="match status" value="4"/>
</dbReference>
<evidence type="ECO:0000256" key="13">
    <source>
        <dbReference type="HAMAP-Rule" id="MF_01451"/>
    </source>
</evidence>
<dbReference type="InterPro" id="IPR011335">
    <property type="entry name" value="Restrct_endonuc-II-like"/>
</dbReference>
<dbReference type="InterPro" id="IPR000212">
    <property type="entry name" value="DNA_helicase_UvrD/REP"/>
</dbReference>
<feature type="binding site" evidence="14">
    <location>
        <begin position="47"/>
        <end position="54"/>
    </location>
    <ligand>
        <name>ATP</name>
        <dbReference type="ChEBI" id="CHEBI:30616"/>
    </ligand>
</feature>
<evidence type="ECO:0000256" key="10">
    <source>
        <dbReference type="ARBA" id="ARBA00023235"/>
    </source>
</evidence>
<evidence type="ECO:0000256" key="2">
    <source>
        <dbReference type="ARBA" id="ARBA00022741"/>
    </source>
</evidence>
<dbReference type="GO" id="GO:0016887">
    <property type="term" value="F:ATP hydrolysis activity"/>
    <property type="evidence" value="ECO:0007669"/>
    <property type="project" value="RHEA"/>
</dbReference>
<dbReference type="GO" id="GO:0003690">
    <property type="term" value="F:double-stranded DNA binding"/>
    <property type="evidence" value="ECO:0007669"/>
    <property type="project" value="UniProtKB-UniRule"/>
</dbReference>
<evidence type="ECO:0000313" key="18">
    <source>
        <dbReference type="Proteomes" id="UP000215185"/>
    </source>
</evidence>
<dbReference type="Gene3D" id="1.10.486.10">
    <property type="entry name" value="PCRA, domain 4"/>
    <property type="match status" value="1"/>
</dbReference>
<evidence type="ECO:0000256" key="3">
    <source>
        <dbReference type="ARBA" id="ARBA00022763"/>
    </source>
</evidence>
<reference evidence="17 18" key="1">
    <citation type="submission" date="2017-06" db="EMBL/GenBank/DDBJ databases">
        <authorList>
            <consortium name="Pathogen Informatics"/>
        </authorList>
    </citation>
    <scope>NUCLEOTIDE SEQUENCE [LARGE SCALE GENOMIC DNA]</scope>
    <source>
        <strain evidence="17 18">NCTC13788</strain>
    </source>
</reference>
<dbReference type="InterPro" id="IPR014152">
    <property type="entry name" value="AddA"/>
</dbReference>
<feature type="domain" description="UvrD-like helicase ATP-binding" evidence="15">
    <location>
        <begin position="26"/>
        <end position="479"/>
    </location>
</feature>
<dbReference type="OrthoDB" id="9810135at2"/>
<dbReference type="InterPro" id="IPR011604">
    <property type="entry name" value="PDDEXK-like_dom_sf"/>
</dbReference>
<keyword evidence="18" id="KW-1185">Reference proteome</keyword>
<evidence type="ECO:0000313" key="17">
    <source>
        <dbReference type="EMBL" id="SNU88414.1"/>
    </source>
</evidence>
<dbReference type="SUPFAM" id="SSF52540">
    <property type="entry name" value="P-loop containing nucleoside triphosphate hydrolases"/>
    <property type="match status" value="1"/>
</dbReference>
<dbReference type="Pfam" id="PF12705">
    <property type="entry name" value="PDDEXK_1"/>
    <property type="match status" value="1"/>
</dbReference>
<dbReference type="Proteomes" id="UP000215185">
    <property type="component" value="Chromosome 1"/>
</dbReference>
<dbReference type="Pfam" id="PF00580">
    <property type="entry name" value="UvrD-helicase"/>
    <property type="match status" value="1"/>
</dbReference>
<dbReference type="PROSITE" id="PS51217">
    <property type="entry name" value="UVRD_HELICASE_CTER"/>
    <property type="match status" value="1"/>
</dbReference>
<keyword evidence="3 13" id="KW-0227">DNA damage</keyword>
<comment type="catalytic activity">
    <reaction evidence="12 13">
        <text>ATP + H2O = ADP + phosphate + H(+)</text>
        <dbReference type="Rhea" id="RHEA:13065"/>
        <dbReference type="ChEBI" id="CHEBI:15377"/>
        <dbReference type="ChEBI" id="CHEBI:15378"/>
        <dbReference type="ChEBI" id="CHEBI:30616"/>
        <dbReference type="ChEBI" id="CHEBI:43474"/>
        <dbReference type="ChEBI" id="CHEBI:456216"/>
        <dbReference type="EC" id="5.6.2.4"/>
    </reaction>
</comment>
<evidence type="ECO:0000256" key="1">
    <source>
        <dbReference type="ARBA" id="ARBA00022722"/>
    </source>
</evidence>
<dbReference type="InterPro" id="IPR014017">
    <property type="entry name" value="DNA_helicase_UvrD-like_C"/>
</dbReference>
<comment type="similarity">
    <text evidence="13">Belongs to the helicase family. AddA subfamily.</text>
</comment>
<keyword evidence="8 13" id="KW-0238">DNA-binding</keyword>
<keyword evidence="7 13" id="KW-0067">ATP-binding</keyword>
<dbReference type="HAMAP" id="MF_01451">
    <property type="entry name" value="AddA"/>
    <property type="match status" value="1"/>
</dbReference>
<comment type="cofactor">
    <cofactor evidence="13">
        <name>Mg(2+)</name>
        <dbReference type="ChEBI" id="CHEBI:18420"/>
    </cofactor>
</comment>
<dbReference type="InterPro" id="IPR038726">
    <property type="entry name" value="PDDEXK_AddAB-type"/>
</dbReference>
<evidence type="ECO:0000259" key="15">
    <source>
        <dbReference type="PROSITE" id="PS51198"/>
    </source>
</evidence>
<evidence type="ECO:0000256" key="7">
    <source>
        <dbReference type="ARBA" id="ARBA00022840"/>
    </source>
</evidence>
<name>A0A239SUK2_9STRE</name>
<dbReference type="GO" id="GO:0043138">
    <property type="term" value="F:3'-5' DNA helicase activity"/>
    <property type="evidence" value="ECO:0007669"/>
    <property type="project" value="UniProtKB-UniRule"/>
</dbReference>
<keyword evidence="5 13" id="KW-0347">Helicase</keyword>
<organism evidence="17 18">
    <name type="scientific">Streptococcus merionis</name>
    <dbReference type="NCBI Taxonomy" id="400065"/>
    <lineage>
        <taxon>Bacteria</taxon>
        <taxon>Bacillati</taxon>
        <taxon>Bacillota</taxon>
        <taxon>Bacilli</taxon>
        <taxon>Lactobacillales</taxon>
        <taxon>Streptococcaceae</taxon>
        <taxon>Streptococcus</taxon>
    </lineage>
</organism>
<proteinExistence type="inferred from homology"/>
<dbReference type="EC" id="5.6.2.4" evidence="13"/>
<evidence type="ECO:0000256" key="4">
    <source>
        <dbReference type="ARBA" id="ARBA00022801"/>
    </source>
</evidence>
<dbReference type="PANTHER" id="PTHR11070:SF48">
    <property type="entry name" value="ATP-DEPENDENT HELICASE_NUCLEASE SUBUNIT A"/>
    <property type="match status" value="1"/>
</dbReference>
<keyword evidence="6 13" id="KW-0269">Exonuclease</keyword>
<evidence type="ECO:0000256" key="6">
    <source>
        <dbReference type="ARBA" id="ARBA00022839"/>
    </source>
</evidence>
<dbReference type="AlphaFoldDB" id="A0A239SUK2"/>
<evidence type="ECO:0000256" key="12">
    <source>
        <dbReference type="ARBA" id="ARBA00048988"/>
    </source>
</evidence>
<comment type="catalytic activity">
    <reaction evidence="11 13">
        <text>Couples ATP hydrolysis with the unwinding of duplex DNA by translocating in the 3'-5' direction.</text>
        <dbReference type="EC" id="5.6.2.4"/>
    </reaction>
</comment>
<dbReference type="GO" id="GO:0005524">
    <property type="term" value="F:ATP binding"/>
    <property type="evidence" value="ECO:0007669"/>
    <property type="project" value="UniProtKB-UniRule"/>
</dbReference>
<dbReference type="RefSeq" id="WP_018373955.1">
    <property type="nucleotide sequence ID" value="NZ_LT906439.1"/>
</dbReference>
<dbReference type="Gene3D" id="3.90.320.10">
    <property type="match status" value="1"/>
</dbReference>
<dbReference type="SUPFAM" id="SSF52980">
    <property type="entry name" value="Restriction endonuclease-like"/>
    <property type="match status" value="1"/>
</dbReference>
<dbReference type="Pfam" id="PF13361">
    <property type="entry name" value="UvrD_C"/>
    <property type="match status" value="1"/>
</dbReference>
<dbReference type="STRING" id="1123308.GCA_000380085_01412"/>
<dbReference type="EMBL" id="LT906439">
    <property type="protein sequence ID" value="SNU88414.1"/>
    <property type="molecule type" value="Genomic_DNA"/>
</dbReference>
<comment type="function">
    <text evidence="13">The heterodimer acts as both an ATP-dependent DNA helicase and an ATP-dependent, dual-direction single-stranded exonuclease. Recognizes the chi site generating a DNA molecule suitable for the initiation of homologous recombination. The AddA nuclease domain is required for chi fragment generation; this subunit has the helicase and 3' -&gt; 5' nuclease activities.</text>
</comment>
<keyword evidence="10 13" id="KW-0413">Isomerase</keyword>
<dbReference type="CDD" id="cd17932">
    <property type="entry name" value="DEXQc_UvrD"/>
    <property type="match status" value="1"/>
</dbReference>
<evidence type="ECO:0000256" key="8">
    <source>
        <dbReference type="ARBA" id="ARBA00023125"/>
    </source>
</evidence>
<evidence type="ECO:0000256" key="14">
    <source>
        <dbReference type="PROSITE-ProRule" id="PRU00560"/>
    </source>
</evidence>
<dbReference type="InterPro" id="IPR014016">
    <property type="entry name" value="UvrD-like_ATP-bd"/>
</dbReference>
<evidence type="ECO:0000259" key="16">
    <source>
        <dbReference type="PROSITE" id="PS51217"/>
    </source>
</evidence>
<dbReference type="GO" id="GO:0033202">
    <property type="term" value="C:DNA helicase complex"/>
    <property type="evidence" value="ECO:0007669"/>
    <property type="project" value="TreeGrafter"/>
</dbReference>
<evidence type="ECO:0000256" key="5">
    <source>
        <dbReference type="ARBA" id="ARBA00022806"/>
    </source>
</evidence>
<evidence type="ECO:0000256" key="11">
    <source>
        <dbReference type="ARBA" id="ARBA00034617"/>
    </source>
</evidence>
<feature type="domain" description="UvrD-like helicase C-terminal" evidence="16">
    <location>
        <begin position="519"/>
        <end position="804"/>
    </location>
</feature>
<gene>
    <name evidence="13 17" type="primary">addA</name>
    <name evidence="17" type="ORF">SAMEA4412692_01048</name>
</gene>
<dbReference type="GO" id="GO:0005829">
    <property type="term" value="C:cytosol"/>
    <property type="evidence" value="ECO:0007669"/>
    <property type="project" value="TreeGrafter"/>
</dbReference>
<dbReference type="KEGG" id="smen:SAMEA4412692_1048"/>
<dbReference type="NCBIfam" id="TIGR02785">
    <property type="entry name" value="addA_Gpos"/>
    <property type="match status" value="1"/>
</dbReference>